<dbReference type="InterPro" id="IPR052530">
    <property type="entry name" value="NAD(P)H_nitroreductase"/>
</dbReference>
<name>A0ABV8GVD1_9BACI</name>
<organism evidence="2 3">
    <name type="scientific">Oceanobacillus longus</name>
    <dbReference type="NCBI Taxonomy" id="930120"/>
    <lineage>
        <taxon>Bacteria</taxon>
        <taxon>Bacillati</taxon>
        <taxon>Bacillota</taxon>
        <taxon>Bacilli</taxon>
        <taxon>Bacillales</taxon>
        <taxon>Bacillaceae</taxon>
        <taxon>Oceanobacillus</taxon>
    </lineage>
</organism>
<dbReference type="InterPro" id="IPR000415">
    <property type="entry name" value="Nitroreductase-like"/>
</dbReference>
<accession>A0ABV8GVD1</accession>
<dbReference type="Gene3D" id="3.40.109.10">
    <property type="entry name" value="NADH Oxidase"/>
    <property type="match status" value="1"/>
</dbReference>
<proteinExistence type="predicted"/>
<evidence type="ECO:0000259" key="1">
    <source>
        <dbReference type="Pfam" id="PF00881"/>
    </source>
</evidence>
<sequence length="192" mass="22378">MDILKTMKERRSTHTFKKEEVNSEILKQIFTYGSYAPTHYMTEAWKIKLYQSKGRHAFIDAIIKSYQRIGMIKGDDDPKTLRMIDSMKDFLMAIPHHALIYFEKDNDPIRYEEEYASVAAFIQNAQLAAWEYDVGMLWTITPYMHDPQFLASIGLNSDTTKIAAVLQIGYPKKVSRDKGRTPIEQKMEIIKE</sequence>
<dbReference type="InterPro" id="IPR029479">
    <property type="entry name" value="Nitroreductase"/>
</dbReference>
<comment type="caution">
    <text evidence="2">The sequence shown here is derived from an EMBL/GenBank/DDBJ whole genome shotgun (WGS) entry which is preliminary data.</text>
</comment>
<dbReference type="SUPFAM" id="SSF55469">
    <property type="entry name" value="FMN-dependent nitroreductase-like"/>
    <property type="match status" value="1"/>
</dbReference>
<dbReference type="EMBL" id="JBHSAO010000006">
    <property type="protein sequence ID" value="MFC4023794.1"/>
    <property type="molecule type" value="Genomic_DNA"/>
</dbReference>
<protein>
    <submittedName>
        <fullName evidence="2">Nitroreductase family protein</fullName>
    </submittedName>
</protein>
<evidence type="ECO:0000313" key="3">
    <source>
        <dbReference type="Proteomes" id="UP001595772"/>
    </source>
</evidence>
<dbReference type="PANTHER" id="PTHR43821">
    <property type="entry name" value="NAD(P)H NITROREDUCTASE YDJA-RELATED"/>
    <property type="match status" value="1"/>
</dbReference>
<dbReference type="PANTHER" id="PTHR43821:SF1">
    <property type="entry name" value="NAD(P)H NITROREDUCTASE YDJA-RELATED"/>
    <property type="match status" value="1"/>
</dbReference>
<reference evidence="3" key="1">
    <citation type="journal article" date="2019" name="Int. J. Syst. Evol. Microbiol.">
        <title>The Global Catalogue of Microorganisms (GCM) 10K type strain sequencing project: providing services to taxonomists for standard genome sequencing and annotation.</title>
        <authorList>
            <consortium name="The Broad Institute Genomics Platform"/>
            <consortium name="The Broad Institute Genome Sequencing Center for Infectious Disease"/>
            <person name="Wu L."/>
            <person name="Ma J."/>
        </authorList>
    </citation>
    <scope>NUCLEOTIDE SEQUENCE [LARGE SCALE GENOMIC DNA]</scope>
    <source>
        <strain evidence="3">IBRC-M 10703</strain>
    </source>
</reference>
<evidence type="ECO:0000313" key="2">
    <source>
        <dbReference type="EMBL" id="MFC4023794.1"/>
    </source>
</evidence>
<dbReference type="Pfam" id="PF00881">
    <property type="entry name" value="Nitroreductase"/>
    <property type="match status" value="1"/>
</dbReference>
<dbReference type="Proteomes" id="UP001595772">
    <property type="component" value="Unassembled WGS sequence"/>
</dbReference>
<keyword evidence="3" id="KW-1185">Reference proteome</keyword>
<feature type="domain" description="Nitroreductase" evidence="1">
    <location>
        <begin position="8"/>
        <end position="170"/>
    </location>
</feature>
<gene>
    <name evidence="2" type="ORF">ACFOUV_08315</name>
</gene>
<dbReference type="RefSeq" id="WP_379496293.1">
    <property type="nucleotide sequence ID" value="NZ_JBHSAO010000006.1"/>
</dbReference>